<dbReference type="PROSITE" id="PS51257">
    <property type="entry name" value="PROKAR_LIPOPROTEIN"/>
    <property type="match status" value="1"/>
</dbReference>
<name>A0A4D9CZP3_9STRA</name>
<sequence>MSEVKPRGFDRKPASQSNVLVVLSGCPSDGDCVALTSRFALHSLVNITIMLTPAAQEQADRYADFFADVGPKGRFHNVNLLRLEPVEQETGLERTHEMLMKDILTEASKKGEFAYDLIVVGYLPSVWENERSSSNFLGTAAGSNVSSAAPSRSR</sequence>
<comment type="caution">
    <text evidence="1">The sequence shown here is derived from an EMBL/GenBank/DDBJ whole genome shotgun (WGS) entry which is preliminary data.</text>
</comment>
<evidence type="ECO:0000313" key="1">
    <source>
        <dbReference type="EMBL" id="TFJ82835.1"/>
    </source>
</evidence>
<dbReference type="AlphaFoldDB" id="A0A4D9CZP3"/>
<proteinExistence type="predicted"/>
<keyword evidence="2" id="KW-1185">Reference proteome</keyword>
<dbReference type="Proteomes" id="UP000355283">
    <property type="component" value="Unassembled WGS sequence"/>
</dbReference>
<gene>
    <name evidence="1" type="ORF">NSK_005842</name>
</gene>
<organism evidence="1 2">
    <name type="scientific">Nannochloropsis salina CCMP1776</name>
    <dbReference type="NCBI Taxonomy" id="1027361"/>
    <lineage>
        <taxon>Eukaryota</taxon>
        <taxon>Sar</taxon>
        <taxon>Stramenopiles</taxon>
        <taxon>Ochrophyta</taxon>
        <taxon>Eustigmatophyceae</taxon>
        <taxon>Eustigmatales</taxon>
        <taxon>Monodopsidaceae</taxon>
        <taxon>Microchloropsis</taxon>
        <taxon>Microchloropsis salina</taxon>
    </lineage>
</organism>
<accession>A0A4D9CZP3</accession>
<reference evidence="1 2" key="1">
    <citation type="submission" date="2019-01" db="EMBL/GenBank/DDBJ databases">
        <title>Nuclear Genome Assembly of the Microalgal Biofuel strain Nannochloropsis salina CCMP1776.</title>
        <authorList>
            <person name="Hovde B."/>
        </authorList>
    </citation>
    <scope>NUCLEOTIDE SEQUENCE [LARGE SCALE GENOMIC DNA]</scope>
    <source>
        <strain evidence="1 2">CCMP1776</strain>
    </source>
</reference>
<protein>
    <submittedName>
        <fullName evidence="1">Uncharacterized protein</fullName>
    </submittedName>
</protein>
<dbReference type="OrthoDB" id="10310459at2759"/>
<dbReference type="EMBL" id="SDOX01000093">
    <property type="protein sequence ID" value="TFJ82835.1"/>
    <property type="molecule type" value="Genomic_DNA"/>
</dbReference>
<evidence type="ECO:0000313" key="2">
    <source>
        <dbReference type="Proteomes" id="UP000355283"/>
    </source>
</evidence>